<dbReference type="RefSeq" id="WP_067300273.1">
    <property type="nucleotide sequence ID" value="NZ_CP109472.1"/>
</dbReference>
<keyword evidence="3 4" id="KW-0378">Hydrolase</keyword>
<dbReference type="SUPFAM" id="SSF55811">
    <property type="entry name" value="Nudix"/>
    <property type="match status" value="1"/>
</dbReference>
<evidence type="ECO:0000256" key="3">
    <source>
        <dbReference type="ARBA" id="ARBA00022801"/>
    </source>
</evidence>
<evidence type="ECO:0000313" key="5">
    <source>
        <dbReference type="EMBL" id="SCG67087.1"/>
    </source>
</evidence>
<protein>
    <submittedName>
        <fullName evidence="5">ADP-ribose pyrophosphatase YjhB, NUDIX family</fullName>
    </submittedName>
</protein>
<comment type="cofactor">
    <cofactor evidence="1">
        <name>Mg(2+)</name>
        <dbReference type="ChEBI" id="CHEBI:18420"/>
    </cofactor>
</comment>
<dbReference type="InterPro" id="IPR020084">
    <property type="entry name" value="NUDIX_hydrolase_CS"/>
</dbReference>
<dbReference type="PANTHER" id="PTHR43046:SF16">
    <property type="entry name" value="ADP-RIBOSE PYROPHOSPHATASE YJHB-RELATED"/>
    <property type="match status" value="1"/>
</dbReference>
<dbReference type="AlphaFoldDB" id="A0A120FAA6"/>
<dbReference type="OrthoDB" id="9804442at2"/>
<accession>A0A120FAA6</accession>
<evidence type="ECO:0000256" key="2">
    <source>
        <dbReference type="ARBA" id="ARBA00005582"/>
    </source>
</evidence>
<organism evidence="5 6">
    <name type="scientific">Micromonospora rifamycinica</name>
    <dbReference type="NCBI Taxonomy" id="291594"/>
    <lineage>
        <taxon>Bacteria</taxon>
        <taxon>Bacillati</taxon>
        <taxon>Actinomycetota</taxon>
        <taxon>Actinomycetes</taxon>
        <taxon>Micromonosporales</taxon>
        <taxon>Micromonosporaceae</taxon>
        <taxon>Micromonospora</taxon>
    </lineage>
</organism>
<dbReference type="PROSITE" id="PS00893">
    <property type="entry name" value="NUDIX_BOX"/>
    <property type="match status" value="1"/>
</dbReference>
<dbReference type="EMBL" id="LT607752">
    <property type="protein sequence ID" value="SCG67087.1"/>
    <property type="molecule type" value="Genomic_DNA"/>
</dbReference>
<proteinExistence type="inferred from homology"/>
<gene>
    <name evidence="5" type="ORF">GA0070623_3245</name>
</gene>
<evidence type="ECO:0000256" key="4">
    <source>
        <dbReference type="RuleBase" id="RU003476"/>
    </source>
</evidence>
<dbReference type="PANTHER" id="PTHR43046">
    <property type="entry name" value="GDP-MANNOSE MANNOSYL HYDROLASE"/>
    <property type="match status" value="1"/>
</dbReference>
<dbReference type="InterPro" id="IPR000086">
    <property type="entry name" value="NUDIX_hydrolase_dom"/>
</dbReference>
<dbReference type="GO" id="GO:0016787">
    <property type="term" value="F:hydrolase activity"/>
    <property type="evidence" value="ECO:0007669"/>
    <property type="project" value="UniProtKB-KW"/>
</dbReference>
<sequence length="163" mass="18054">MSISWADSYVGQLRALAGDRTLMFVGARAVVRDNAGRVLLIRRSDNGQWALPAGAMELGESIADCAVREVREETGLRALRVSAFALYTGPDRTHTNMYGHTYQIFTTAFRVDDWDGELARVTDETTDAAFLHPHEFPAPLSLSVPETLADLAVFEQTNRLILK</sequence>
<dbReference type="InterPro" id="IPR020476">
    <property type="entry name" value="Nudix_hydrolase"/>
</dbReference>
<dbReference type="InterPro" id="IPR015797">
    <property type="entry name" value="NUDIX_hydrolase-like_dom_sf"/>
</dbReference>
<keyword evidence="6" id="KW-1185">Reference proteome</keyword>
<dbReference type="Pfam" id="PF00293">
    <property type="entry name" value="NUDIX"/>
    <property type="match status" value="1"/>
</dbReference>
<comment type="similarity">
    <text evidence="2 4">Belongs to the Nudix hydrolase family.</text>
</comment>
<dbReference type="Gene3D" id="3.90.79.10">
    <property type="entry name" value="Nucleoside Triphosphate Pyrophosphohydrolase"/>
    <property type="match status" value="1"/>
</dbReference>
<evidence type="ECO:0000256" key="1">
    <source>
        <dbReference type="ARBA" id="ARBA00001946"/>
    </source>
</evidence>
<evidence type="ECO:0000313" key="6">
    <source>
        <dbReference type="Proteomes" id="UP000198226"/>
    </source>
</evidence>
<reference evidence="6" key="1">
    <citation type="submission" date="2016-06" db="EMBL/GenBank/DDBJ databases">
        <authorList>
            <person name="Varghese N."/>
            <person name="Submissions Spin"/>
        </authorList>
    </citation>
    <scope>NUCLEOTIDE SEQUENCE [LARGE SCALE GENOMIC DNA]</scope>
    <source>
        <strain evidence="6">DSM 44983</strain>
    </source>
</reference>
<dbReference type="PROSITE" id="PS51462">
    <property type="entry name" value="NUDIX"/>
    <property type="match status" value="1"/>
</dbReference>
<dbReference type="PRINTS" id="PR00502">
    <property type="entry name" value="NUDIXFAMILY"/>
</dbReference>
<name>A0A120FAA6_9ACTN</name>
<dbReference type="Proteomes" id="UP000198226">
    <property type="component" value="Chromosome I"/>
</dbReference>